<feature type="transmembrane region" description="Helical" evidence="6">
    <location>
        <begin position="64"/>
        <end position="80"/>
    </location>
</feature>
<proteinExistence type="predicted"/>
<evidence type="ECO:0000256" key="6">
    <source>
        <dbReference type="SAM" id="Phobius"/>
    </source>
</evidence>
<feature type="transmembrane region" description="Helical" evidence="6">
    <location>
        <begin position="6"/>
        <end position="24"/>
    </location>
</feature>
<gene>
    <name evidence="7" type="ORF">FXV77_19365</name>
</gene>
<feature type="transmembrane region" description="Helical" evidence="6">
    <location>
        <begin position="31"/>
        <end position="52"/>
    </location>
</feature>
<evidence type="ECO:0000313" key="7">
    <source>
        <dbReference type="EMBL" id="TYR32587.1"/>
    </source>
</evidence>
<dbReference type="PANTHER" id="PTHR11040:SF44">
    <property type="entry name" value="PROTEIN ZNTC-RELATED"/>
    <property type="match status" value="1"/>
</dbReference>
<dbReference type="InterPro" id="IPR003689">
    <property type="entry name" value="ZIP"/>
</dbReference>
<evidence type="ECO:0000256" key="5">
    <source>
        <dbReference type="SAM" id="MobiDB-lite"/>
    </source>
</evidence>
<feature type="transmembrane region" description="Helical" evidence="6">
    <location>
        <begin position="100"/>
        <end position="121"/>
    </location>
</feature>
<dbReference type="EMBL" id="VTAV01000019">
    <property type="protein sequence ID" value="TYR32587.1"/>
    <property type="molecule type" value="Genomic_DNA"/>
</dbReference>
<evidence type="ECO:0000256" key="2">
    <source>
        <dbReference type="ARBA" id="ARBA00022692"/>
    </source>
</evidence>
<organism evidence="7 8">
    <name type="scientific">Sphingobacterium phlebotomi</name>
    <dbReference type="NCBI Taxonomy" id="2605433"/>
    <lineage>
        <taxon>Bacteria</taxon>
        <taxon>Pseudomonadati</taxon>
        <taxon>Bacteroidota</taxon>
        <taxon>Sphingobacteriia</taxon>
        <taxon>Sphingobacteriales</taxon>
        <taxon>Sphingobacteriaceae</taxon>
        <taxon>Sphingobacterium</taxon>
    </lineage>
</organism>
<feature type="compositionally biased region" description="Basic and acidic residues" evidence="5">
    <location>
        <begin position="250"/>
        <end position="277"/>
    </location>
</feature>
<feature type="region of interest" description="Disordered" evidence="5">
    <location>
        <begin position="246"/>
        <end position="277"/>
    </location>
</feature>
<keyword evidence="2 6" id="KW-0812">Transmembrane</keyword>
<reference evidence="7 8" key="1">
    <citation type="submission" date="2019-08" db="EMBL/GenBank/DDBJ databases">
        <title>Phlebobacter frassis gen. nov. sp. nov., a new member of family Sphingobacteriaceae isolated from sand fly rearing media.</title>
        <authorList>
            <person name="Kakumanu M.L."/>
            <person name="Marayati B.F."/>
            <person name="Wada-Katsumata A."/>
            <person name="Wasserberg G."/>
            <person name="Schal C."/>
            <person name="Apperson C.S."/>
            <person name="Ponnusamy L."/>
        </authorList>
    </citation>
    <scope>NUCLEOTIDE SEQUENCE [LARGE SCALE GENOMIC DNA]</scope>
    <source>
        <strain evidence="7 8">SSI9</strain>
    </source>
</reference>
<feature type="transmembrane region" description="Helical" evidence="6">
    <location>
        <begin position="224"/>
        <end position="240"/>
    </location>
</feature>
<accession>A0A5D4GW83</accession>
<evidence type="ECO:0000313" key="8">
    <source>
        <dbReference type="Proteomes" id="UP000322362"/>
    </source>
</evidence>
<feature type="transmembrane region" description="Helical" evidence="6">
    <location>
        <begin position="192"/>
        <end position="212"/>
    </location>
</feature>
<dbReference type="RefSeq" id="WP_148920891.1">
    <property type="nucleotide sequence ID" value="NZ_VTAV01000019.1"/>
</dbReference>
<evidence type="ECO:0000256" key="4">
    <source>
        <dbReference type="ARBA" id="ARBA00023136"/>
    </source>
</evidence>
<keyword evidence="3 6" id="KW-1133">Transmembrane helix</keyword>
<keyword evidence="8" id="KW-1185">Reference proteome</keyword>
<protein>
    <submittedName>
        <fullName evidence="7">Zinc/iron permease</fullName>
    </submittedName>
</protein>
<feature type="transmembrane region" description="Helical" evidence="6">
    <location>
        <begin position="159"/>
        <end position="177"/>
    </location>
</feature>
<keyword evidence="4 6" id="KW-0472">Membrane</keyword>
<dbReference type="GO" id="GO:0016020">
    <property type="term" value="C:membrane"/>
    <property type="evidence" value="ECO:0007669"/>
    <property type="project" value="UniProtKB-SubCell"/>
</dbReference>
<evidence type="ECO:0000256" key="3">
    <source>
        <dbReference type="ARBA" id="ARBA00022989"/>
    </source>
</evidence>
<feature type="transmembrane region" description="Helical" evidence="6">
    <location>
        <begin position="127"/>
        <end position="147"/>
    </location>
</feature>
<dbReference type="PANTHER" id="PTHR11040">
    <property type="entry name" value="ZINC/IRON TRANSPORTER"/>
    <property type="match status" value="1"/>
</dbReference>
<sequence>MSSSLIVSILFISAFLSGLSVFFVKRDNTSLLKLILSFSGAYLFSITVLHLIPHVYISQNTSPEIIGLYILGGFLFQLVLEQFSQGIEHGHIHHSAHNAFPLGIMISLCLHAFLEGMPLAAGHQAELVFGIAIHHVPAAFALGSLLLNTRLSKTKITTFLLLFAVMTPLGFLTSKGISEGEIGNITQYFDKIMAIVIGIFLHISTTILFESGSADHHKFNRKKMIAVILGVLVSLANFLFDGHDHHHHGPAHDHEHHHDHDHDHHEHNHDHEHEHEH</sequence>
<dbReference type="Pfam" id="PF02535">
    <property type="entry name" value="Zip"/>
    <property type="match status" value="1"/>
</dbReference>
<comment type="caution">
    <text evidence="7">The sequence shown here is derived from an EMBL/GenBank/DDBJ whole genome shotgun (WGS) entry which is preliminary data.</text>
</comment>
<comment type="subcellular location">
    <subcellularLocation>
        <location evidence="1">Membrane</location>
        <topology evidence="1">Multi-pass membrane protein</topology>
    </subcellularLocation>
</comment>
<dbReference type="GO" id="GO:0005385">
    <property type="term" value="F:zinc ion transmembrane transporter activity"/>
    <property type="evidence" value="ECO:0007669"/>
    <property type="project" value="TreeGrafter"/>
</dbReference>
<evidence type="ECO:0000256" key="1">
    <source>
        <dbReference type="ARBA" id="ARBA00004141"/>
    </source>
</evidence>
<name>A0A5D4GW83_9SPHI</name>
<dbReference type="AlphaFoldDB" id="A0A5D4GW83"/>
<dbReference type="Proteomes" id="UP000322362">
    <property type="component" value="Unassembled WGS sequence"/>
</dbReference>